<reference evidence="1" key="1">
    <citation type="journal article" date="2018" name="Front. Microbiol.">
        <title>Beyond the Limits: tRNA Array Units in Mycobacterium Genomes.</title>
        <authorList>
            <person name="Morgado S.M."/>
            <person name="Vicente A.C."/>
        </authorList>
    </citation>
    <scope>NUCLEOTIDE SEQUENCE</scope>
    <source>
        <strain evidence="1">CBMA 213</strain>
        <plasmid evidence="1">pCBMA213_1</plasmid>
    </source>
</reference>
<gene>
    <name evidence="1" type="ORF">B5P44_p00213</name>
</gene>
<dbReference type="RefSeq" id="WP_155921947.1">
    <property type="nucleotide sequence ID" value="NZ_MF600313.1"/>
</dbReference>
<keyword evidence="1" id="KW-0614">Plasmid</keyword>
<dbReference type="EMBL" id="MF600313">
    <property type="protein sequence ID" value="AVN58508.1"/>
    <property type="molecule type" value="Genomic_DNA"/>
</dbReference>
<accession>A0A343VRI4</accession>
<dbReference type="AlphaFoldDB" id="A0A343VRI4"/>
<organism evidence="1">
    <name type="scientific">Mycolicibacterium sp. CBMA 213</name>
    <dbReference type="NCBI Taxonomy" id="1968788"/>
    <lineage>
        <taxon>Bacteria</taxon>
        <taxon>Bacillati</taxon>
        <taxon>Actinomycetota</taxon>
        <taxon>Actinomycetes</taxon>
        <taxon>Mycobacteriales</taxon>
        <taxon>Mycobacteriaceae</taxon>
        <taxon>Mycolicibacterium</taxon>
    </lineage>
</organism>
<evidence type="ECO:0000313" key="1">
    <source>
        <dbReference type="EMBL" id="AVN58508.1"/>
    </source>
</evidence>
<protein>
    <submittedName>
        <fullName evidence="1">Uncharacterized protein</fullName>
    </submittedName>
</protein>
<geneLocation type="plasmid" evidence="1">
    <name>pCBMA213_1</name>
</geneLocation>
<name>A0A343VRI4_9MYCO</name>
<sequence>MGSNYAPNPGPPIDITARPAWQRTGHKAFPFAAQQSGQWWVLRFNFGFPEHDMYTLFVDGRAVADITADPDNPMPLLASIGALPTSSDPGTPALDTDLATAAIGTVAGFADYGSEHGDPCIFCSSAANG</sequence>
<proteinExistence type="predicted"/>